<dbReference type="SMART" id="SM00174">
    <property type="entry name" value="RHO"/>
    <property type="match status" value="1"/>
</dbReference>
<dbReference type="PROSITE" id="PS51420">
    <property type="entry name" value="RHO"/>
    <property type="match status" value="1"/>
</dbReference>
<name>A0A4Y7QJ03_9AGAM</name>
<dbReference type="InterPro" id="IPR050209">
    <property type="entry name" value="Rab_GTPases_membrane_traffic"/>
</dbReference>
<dbReference type="GO" id="GO:0003924">
    <property type="term" value="F:GTPase activity"/>
    <property type="evidence" value="ECO:0007669"/>
    <property type="project" value="InterPro"/>
</dbReference>
<reference evidence="5 6" key="1">
    <citation type="submission" date="2018-06" db="EMBL/GenBank/DDBJ databases">
        <title>A transcriptomic atlas of mushroom development highlights an independent origin of complex multicellularity.</title>
        <authorList>
            <consortium name="DOE Joint Genome Institute"/>
            <person name="Krizsan K."/>
            <person name="Almasi E."/>
            <person name="Merenyi Z."/>
            <person name="Sahu N."/>
            <person name="Viragh M."/>
            <person name="Koszo T."/>
            <person name="Mondo S."/>
            <person name="Kiss B."/>
            <person name="Balint B."/>
            <person name="Kues U."/>
            <person name="Barry K."/>
            <person name="Hegedus J.C."/>
            <person name="Henrissat B."/>
            <person name="Johnson J."/>
            <person name="Lipzen A."/>
            <person name="Ohm R."/>
            <person name="Nagy I."/>
            <person name="Pangilinan J."/>
            <person name="Yan J."/>
            <person name="Xiong Y."/>
            <person name="Grigoriev I.V."/>
            <person name="Hibbett D.S."/>
            <person name="Nagy L.G."/>
        </authorList>
    </citation>
    <scope>NUCLEOTIDE SEQUENCE [LARGE SCALE GENOMIC DNA]</scope>
    <source>
        <strain evidence="5 6">SZMC22713</strain>
    </source>
</reference>
<proteinExistence type="inferred from homology"/>
<dbReference type="CDD" id="cd00154">
    <property type="entry name" value="Rab"/>
    <property type="match status" value="1"/>
</dbReference>
<dbReference type="Gene3D" id="3.40.50.300">
    <property type="entry name" value="P-loop containing nucleotide triphosphate hydrolases"/>
    <property type="match status" value="1"/>
</dbReference>
<dbReference type="Pfam" id="PF00071">
    <property type="entry name" value="Ras"/>
    <property type="match status" value="1"/>
</dbReference>
<dbReference type="PANTHER" id="PTHR47979">
    <property type="entry name" value="DRAB11-RELATED"/>
    <property type="match status" value="1"/>
</dbReference>
<dbReference type="GO" id="GO:0005525">
    <property type="term" value="F:GTP binding"/>
    <property type="evidence" value="ECO:0007669"/>
    <property type="project" value="UniProtKB-KW"/>
</dbReference>
<dbReference type="SUPFAM" id="SSF52540">
    <property type="entry name" value="P-loop containing nucleoside triphosphate hydrolases"/>
    <property type="match status" value="1"/>
</dbReference>
<dbReference type="PROSITE" id="PS51421">
    <property type="entry name" value="RAS"/>
    <property type="match status" value="1"/>
</dbReference>
<dbReference type="PRINTS" id="PR00449">
    <property type="entry name" value="RASTRNSFRMNG"/>
</dbReference>
<organism evidence="5 6">
    <name type="scientific">Rickenella mellea</name>
    <dbReference type="NCBI Taxonomy" id="50990"/>
    <lineage>
        <taxon>Eukaryota</taxon>
        <taxon>Fungi</taxon>
        <taxon>Dikarya</taxon>
        <taxon>Basidiomycota</taxon>
        <taxon>Agaricomycotina</taxon>
        <taxon>Agaricomycetes</taxon>
        <taxon>Hymenochaetales</taxon>
        <taxon>Rickenellaceae</taxon>
        <taxon>Rickenella</taxon>
    </lineage>
</organism>
<dbReference type="SMART" id="SM00173">
    <property type="entry name" value="RAS"/>
    <property type="match status" value="1"/>
</dbReference>
<evidence type="ECO:0000256" key="3">
    <source>
        <dbReference type="ARBA" id="ARBA00023134"/>
    </source>
</evidence>
<dbReference type="AlphaFoldDB" id="A0A4Y7QJ03"/>
<accession>A0A4Y7QJ03</accession>
<dbReference type="Proteomes" id="UP000294933">
    <property type="component" value="Unassembled WGS sequence"/>
</dbReference>
<dbReference type="EMBL" id="ML170159">
    <property type="protein sequence ID" value="TDL27326.1"/>
    <property type="molecule type" value="Genomic_DNA"/>
</dbReference>
<dbReference type="InterPro" id="IPR005225">
    <property type="entry name" value="Small_GTP-bd"/>
</dbReference>
<evidence type="ECO:0000313" key="6">
    <source>
        <dbReference type="Proteomes" id="UP000294933"/>
    </source>
</evidence>
<protein>
    <submittedName>
        <fullName evidence="5">Ras-domain-containing protein</fullName>
    </submittedName>
</protein>
<evidence type="ECO:0000256" key="2">
    <source>
        <dbReference type="ARBA" id="ARBA00022741"/>
    </source>
</evidence>
<dbReference type="OrthoDB" id="9989112at2759"/>
<dbReference type="PROSITE" id="PS51419">
    <property type="entry name" value="RAB"/>
    <property type="match status" value="1"/>
</dbReference>
<dbReference type="SMART" id="SM00176">
    <property type="entry name" value="RAN"/>
    <property type="match status" value="1"/>
</dbReference>
<dbReference type="SMART" id="SM00175">
    <property type="entry name" value="RAB"/>
    <property type="match status" value="1"/>
</dbReference>
<keyword evidence="6" id="KW-1185">Reference proteome</keyword>
<dbReference type="FunFam" id="3.40.50.300:FF:001129">
    <property type="entry name" value="ras-related protein Rab-44 isoform X2"/>
    <property type="match status" value="1"/>
</dbReference>
<keyword evidence="4" id="KW-0449">Lipoprotein</keyword>
<dbReference type="STRING" id="50990.A0A4Y7QJ03"/>
<dbReference type="VEuPathDB" id="FungiDB:BD410DRAFT_414476"/>
<dbReference type="InterPro" id="IPR001806">
    <property type="entry name" value="Small_GTPase"/>
</dbReference>
<dbReference type="InterPro" id="IPR027417">
    <property type="entry name" value="P-loop_NTPase"/>
</dbReference>
<sequence>MANWDYVLKFIICGDAGVGKSSLLVRLTDQRFLANPDPTLGVEFGSKLIHIPEEDKTVKLQCWDTAGTESFRSITRSYYRGAAGCLLMYDVTSRASFTNARSWLADVREHADPNLTCILVANKIDLCEEGSPAGGKQRAVSTDEGQNWANEESLLFVEASAKSGKNVDVAFFEASRDILDKAKRGIFDEGRSLGVKPVKTATANTLTLETPSSKQGCCS</sequence>
<evidence type="ECO:0000256" key="4">
    <source>
        <dbReference type="ARBA" id="ARBA00023288"/>
    </source>
</evidence>
<dbReference type="NCBIfam" id="TIGR00231">
    <property type="entry name" value="small_GTP"/>
    <property type="match status" value="1"/>
</dbReference>
<keyword evidence="2" id="KW-0547">Nucleotide-binding</keyword>
<gene>
    <name evidence="5" type="ORF">BD410DRAFT_414476</name>
</gene>
<keyword evidence="3" id="KW-0342">GTP-binding</keyword>
<evidence type="ECO:0000313" key="5">
    <source>
        <dbReference type="EMBL" id="TDL27326.1"/>
    </source>
</evidence>
<evidence type="ECO:0000256" key="1">
    <source>
        <dbReference type="ARBA" id="ARBA00006270"/>
    </source>
</evidence>
<comment type="similarity">
    <text evidence="1">Belongs to the small GTPase superfamily. Rab family.</text>
</comment>